<protein>
    <submittedName>
        <fullName evidence="2">Type VI secretion system baseplate subunit TssE</fullName>
    </submittedName>
</protein>
<dbReference type="InterPro" id="IPR017737">
    <property type="entry name" value="TssE1-like"/>
</dbReference>
<dbReference type="RefSeq" id="WP_125295150.1">
    <property type="nucleotide sequence ID" value="NZ_DAMBXK010000026.1"/>
</dbReference>
<dbReference type="Pfam" id="PF04965">
    <property type="entry name" value="GPW_gp25"/>
    <property type="match status" value="1"/>
</dbReference>
<comment type="caution">
    <text evidence="2">The sequence shown here is derived from an EMBL/GenBank/DDBJ whole genome shotgun (WGS) entry which is preliminary data.</text>
</comment>
<gene>
    <name evidence="2" type="primary">tssE</name>
    <name evidence="2" type="ORF">EGT71_13890</name>
</gene>
<dbReference type="PANTHER" id="PTHR38595:SF2">
    <property type="entry name" value="TYPE VI SECRETION SYSTEM BASEPLATE SUBUNIT TSSE"/>
    <property type="match status" value="1"/>
</dbReference>
<dbReference type="SUPFAM" id="SSF160719">
    <property type="entry name" value="gpW/gp25-like"/>
    <property type="match status" value="1"/>
</dbReference>
<accession>A0A3R9G814</accession>
<dbReference type="Gene3D" id="3.10.450.40">
    <property type="match status" value="1"/>
</dbReference>
<evidence type="ECO:0000259" key="1">
    <source>
        <dbReference type="Pfam" id="PF04965"/>
    </source>
</evidence>
<dbReference type="Proteomes" id="UP000275331">
    <property type="component" value="Unassembled WGS sequence"/>
</dbReference>
<reference evidence="2 3" key="1">
    <citation type="submission" date="2018-10" db="EMBL/GenBank/DDBJ databases">
        <title>Transmission dynamics of multidrug resistant bacteria on intensive care unit surfaces.</title>
        <authorList>
            <person name="D'Souza A.W."/>
            <person name="Potter R.F."/>
            <person name="Wallace M."/>
            <person name="Shupe A."/>
            <person name="Patel S."/>
            <person name="Sun S."/>
            <person name="Gul D."/>
            <person name="Kwon J.H."/>
            <person name="Andleeb S."/>
            <person name="Burnham C.-A.D."/>
            <person name="Dantas G."/>
        </authorList>
    </citation>
    <scope>NUCLEOTIDE SEQUENCE [LARGE SCALE GENOMIC DNA]</scope>
    <source>
        <strain evidence="2 3">AS_373</strain>
    </source>
</reference>
<dbReference type="AlphaFoldDB" id="A0A3R9G814"/>
<sequence length="142" mass="16162">MPMRRDSGFTGSLFERITEAANPSSYQNPKEALVRSIRRNLQQILNTRSGSCYGSPELGISNLDNIASVSMNLRDTTARAIQSCILRYEPRICEATVTTFEQDENAPLELRFRIVASVSFSEIRDVLEFDIVLDNHQQYRVE</sequence>
<evidence type="ECO:0000313" key="2">
    <source>
        <dbReference type="EMBL" id="RSE24764.1"/>
    </source>
</evidence>
<proteinExistence type="predicted"/>
<name>A0A3R9G814_9ENTR</name>
<dbReference type="OrthoDB" id="119583at2"/>
<evidence type="ECO:0000313" key="3">
    <source>
        <dbReference type="Proteomes" id="UP000275331"/>
    </source>
</evidence>
<dbReference type="EMBL" id="RHXB01000009">
    <property type="protein sequence ID" value="RSE24764.1"/>
    <property type="molecule type" value="Genomic_DNA"/>
</dbReference>
<dbReference type="InterPro" id="IPR053176">
    <property type="entry name" value="T6SS_TssE1-like"/>
</dbReference>
<dbReference type="PANTHER" id="PTHR38595">
    <property type="entry name" value="CYTOPLASMIC PROTEIN-RELATED"/>
    <property type="match status" value="1"/>
</dbReference>
<feature type="domain" description="IraD/Gp25-like" evidence="1">
    <location>
        <begin position="33"/>
        <end position="119"/>
    </location>
</feature>
<dbReference type="InterPro" id="IPR007048">
    <property type="entry name" value="IraD/Gp25-like"/>
</dbReference>
<organism evidence="2 3">
    <name type="scientific">Atlantibacter subterraneus</name>
    <dbReference type="NCBI Taxonomy" id="255519"/>
    <lineage>
        <taxon>Bacteria</taxon>
        <taxon>Pseudomonadati</taxon>
        <taxon>Pseudomonadota</taxon>
        <taxon>Gammaproteobacteria</taxon>
        <taxon>Enterobacterales</taxon>
        <taxon>Enterobacteriaceae</taxon>
        <taxon>Atlantibacter</taxon>
    </lineage>
</organism>
<dbReference type="NCBIfam" id="TIGR03357">
    <property type="entry name" value="VI_zyme"/>
    <property type="match status" value="1"/>
</dbReference>